<gene>
    <name evidence="1" type="ORF">CHS0354_036706</name>
</gene>
<proteinExistence type="predicted"/>
<dbReference type="InterPro" id="IPR010255">
    <property type="entry name" value="Haem_peroxidase_sf"/>
</dbReference>
<dbReference type="AlphaFoldDB" id="A0AAE0TCL1"/>
<dbReference type="Proteomes" id="UP001195483">
    <property type="component" value="Unassembled WGS sequence"/>
</dbReference>
<organism evidence="1 2">
    <name type="scientific">Potamilus streckersoni</name>
    <dbReference type="NCBI Taxonomy" id="2493646"/>
    <lineage>
        <taxon>Eukaryota</taxon>
        <taxon>Metazoa</taxon>
        <taxon>Spiralia</taxon>
        <taxon>Lophotrochozoa</taxon>
        <taxon>Mollusca</taxon>
        <taxon>Bivalvia</taxon>
        <taxon>Autobranchia</taxon>
        <taxon>Heteroconchia</taxon>
        <taxon>Palaeoheterodonta</taxon>
        <taxon>Unionida</taxon>
        <taxon>Unionoidea</taxon>
        <taxon>Unionidae</taxon>
        <taxon>Ambleminae</taxon>
        <taxon>Lampsilini</taxon>
        <taxon>Potamilus</taxon>
    </lineage>
</organism>
<comment type="caution">
    <text evidence="1">The sequence shown here is derived from an EMBL/GenBank/DDBJ whole genome shotgun (WGS) entry which is preliminary data.</text>
</comment>
<dbReference type="Gene3D" id="1.10.640.10">
    <property type="entry name" value="Haem peroxidase domain superfamily, animal type"/>
    <property type="match status" value="1"/>
</dbReference>
<name>A0AAE0TCL1_9BIVA</name>
<evidence type="ECO:0000313" key="2">
    <source>
        <dbReference type="Proteomes" id="UP001195483"/>
    </source>
</evidence>
<sequence length="401" mass="45865">MYHYIIGQQVVEEILDAQRPGCPREFFNIRVPLGHDYDSKRKGNIEMPLQRTRYDQRTGISPNNPRQQLNEITPYLDGGLFYGTSKAWTDAIRELSTTNTTLRGRLAALDPNVNIKDSFPALNSIRLPMANPPPPREHVLKPVQRFWISVKRLNPVRSTKHNKATKSECTIDLSDCYRNSPIDCKMYTKQGNVLQICWHFGCGNGVQTTSFQRAVEHIHLQAVEMVSRLLASKEQLWEWCSDYKLPTSSRTYSSTGSGNGVQNTSFQRAVEHIHLQAVGMVFKIQVSNEQLWEWCADYKLPRNSRTYSSTGCGNGVQTTSFQRAYERYLPMIDTPCRMTMLAISQMPMIDTPCRMTMLAISQMPMIDTPCRMTMLAISQMPMIDTPCRMTMLAISQMIKRN</sequence>
<evidence type="ECO:0000313" key="1">
    <source>
        <dbReference type="EMBL" id="KAK3607884.1"/>
    </source>
</evidence>
<accession>A0AAE0TCL1</accession>
<dbReference type="InterPro" id="IPR019791">
    <property type="entry name" value="Haem_peroxidase_animal"/>
</dbReference>
<reference evidence="1" key="2">
    <citation type="journal article" date="2021" name="Genome Biol. Evol.">
        <title>Developing a high-quality reference genome for a parasitic bivalve with doubly uniparental inheritance (Bivalvia: Unionida).</title>
        <authorList>
            <person name="Smith C.H."/>
        </authorList>
    </citation>
    <scope>NUCLEOTIDE SEQUENCE</scope>
    <source>
        <strain evidence="1">CHS0354</strain>
        <tissue evidence="1">Mantle</tissue>
    </source>
</reference>
<protein>
    <submittedName>
        <fullName evidence="1">Uncharacterized protein</fullName>
    </submittedName>
</protein>
<reference evidence="1" key="3">
    <citation type="submission" date="2023-05" db="EMBL/GenBank/DDBJ databases">
        <authorList>
            <person name="Smith C.H."/>
        </authorList>
    </citation>
    <scope>NUCLEOTIDE SEQUENCE</scope>
    <source>
        <strain evidence="1">CHS0354</strain>
        <tissue evidence="1">Mantle</tissue>
    </source>
</reference>
<dbReference type="Pfam" id="PF03098">
    <property type="entry name" value="An_peroxidase"/>
    <property type="match status" value="1"/>
</dbReference>
<dbReference type="GO" id="GO:0020037">
    <property type="term" value="F:heme binding"/>
    <property type="evidence" value="ECO:0007669"/>
    <property type="project" value="InterPro"/>
</dbReference>
<dbReference type="InterPro" id="IPR037120">
    <property type="entry name" value="Haem_peroxidase_sf_animal"/>
</dbReference>
<reference evidence="1" key="1">
    <citation type="journal article" date="2021" name="Genome Biol. Evol.">
        <title>A High-Quality Reference Genome for a Parasitic Bivalve with Doubly Uniparental Inheritance (Bivalvia: Unionida).</title>
        <authorList>
            <person name="Smith C.H."/>
        </authorList>
    </citation>
    <scope>NUCLEOTIDE SEQUENCE</scope>
    <source>
        <strain evidence="1">CHS0354</strain>
    </source>
</reference>
<dbReference type="GO" id="GO:0006979">
    <property type="term" value="P:response to oxidative stress"/>
    <property type="evidence" value="ECO:0007669"/>
    <property type="project" value="InterPro"/>
</dbReference>
<dbReference type="SUPFAM" id="SSF48113">
    <property type="entry name" value="Heme-dependent peroxidases"/>
    <property type="match status" value="1"/>
</dbReference>
<keyword evidence="2" id="KW-1185">Reference proteome</keyword>
<dbReference type="EMBL" id="JAEAOA010002150">
    <property type="protein sequence ID" value="KAK3607884.1"/>
    <property type="molecule type" value="Genomic_DNA"/>
</dbReference>
<dbReference type="GO" id="GO:0004601">
    <property type="term" value="F:peroxidase activity"/>
    <property type="evidence" value="ECO:0007669"/>
    <property type="project" value="InterPro"/>
</dbReference>